<dbReference type="GO" id="GO:0034333">
    <property type="term" value="P:adherens junction assembly"/>
    <property type="evidence" value="ECO:0007669"/>
    <property type="project" value="TreeGrafter"/>
</dbReference>
<comment type="similarity">
    <text evidence="1">Belongs to the TBCD family.</text>
</comment>
<dbReference type="Proteomes" id="UP000321570">
    <property type="component" value="Unassembled WGS sequence"/>
</dbReference>
<evidence type="ECO:0000256" key="1">
    <source>
        <dbReference type="ARBA" id="ARBA00006853"/>
    </source>
</evidence>
<dbReference type="PANTHER" id="PTHR12658">
    <property type="entry name" value="BETA-TUBULIN COFACTOR D"/>
    <property type="match status" value="1"/>
</dbReference>
<name>A0A564Y9I4_HYMDI</name>
<feature type="domain" description="Tubulin-folding cofactor D C-terminal" evidence="5">
    <location>
        <begin position="896"/>
        <end position="994"/>
    </location>
</feature>
<evidence type="ECO:0000259" key="5">
    <source>
        <dbReference type="Pfam" id="PF12612"/>
    </source>
</evidence>
<dbReference type="Pfam" id="PF23579">
    <property type="entry name" value="ARM_TBCD"/>
    <property type="match status" value="1"/>
</dbReference>
<dbReference type="EMBL" id="CABIJS010000122">
    <property type="protein sequence ID" value="VUZ43846.1"/>
    <property type="molecule type" value="Genomic_DNA"/>
</dbReference>
<evidence type="ECO:0000313" key="7">
    <source>
        <dbReference type="EMBL" id="VUZ43846.1"/>
    </source>
</evidence>
<dbReference type="Gene3D" id="1.25.10.10">
    <property type="entry name" value="Leucine-rich Repeat Variant"/>
    <property type="match status" value="2"/>
</dbReference>
<dbReference type="InterPro" id="IPR058033">
    <property type="entry name" value="ARM_TBCD_2nd"/>
</dbReference>
<evidence type="ECO:0000259" key="6">
    <source>
        <dbReference type="Pfam" id="PF25767"/>
    </source>
</evidence>
<dbReference type="InterPro" id="IPR033162">
    <property type="entry name" value="TBCD"/>
</dbReference>
<feature type="compositionally biased region" description="Acidic residues" evidence="4">
    <location>
        <begin position="355"/>
        <end position="366"/>
    </location>
</feature>
<dbReference type="GO" id="GO:0000226">
    <property type="term" value="P:microtubule cytoskeleton organization"/>
    <property type="evidence" value="ECO:0007669"/>
    <property type="project" value="TreeGrafter"/>
</dbReference>
<dbReference type="Pfam" id="PF25767">
    <property type="entry name" value="ARM_TBCD_2nd"/>
    <property type="match status" value="1"/>
</dbReference>
<dbReference type="InterPro" id="IPR022577">
    <property type="entry name" value="TBCD_C"/>
</dbReference>
<dbReference type="GO" id="GO:0007021">
    <property type="term" value="P:tubulin complex assembly"/>
    <property type="evidence" value="ECO:0007669"/>
    <property type="project" value="InterPro"/>
</dbReference>
<dbReference type="AlphaFoldDB" id="A0A564Y9I4"/>
<dbReference type="GO" id="GO:0007023">
    <property type="term" value="P:post-chaperonin tubulin folding pathway"/>
    <property type="evidence" value="ECO:0007669"/>
    <property type="project" value="InterPro"/>
</dbReference>
<feature type="region of interest" description="Disordered" evidence="4">
    <location>
        <begin position="346"/>
        <end position="366"/>
    </location>
</feature>
<gene>
    <name evidence="7" type="ORF">WMSIL1_LOCUS4313</name>
</gene>
<evidence type="ECO:0000256" key="2">
    <source>
        <dbReference type="ARBA" id="ARBA00015003"/>
    </source>
</evidence>
<dbReference type="GO" id="GO:0005096">
    <property type="term" value="F:GTPase activator activity"/>
    <property type="evidence" value="ECO:0007669"/>
    <property type="project" value="InterPro"/>
</dbReference>
<evidence type="ECO:0000256" key="3">
    <source>
        <dbReference type="ARBA" id="ARBA00023186"/>
    </source>
</evidence>
<feature type="domain" description="Tubulin-folding cofactor D ARM repeats" evidence="6">
    <location>
        <begin position="278"/>
        <end position="542"/>
    </location>
</feature>
<organism evidence="7 8">
    <name type="scientific">Hymenolepis diminuta</name>
    <name type="common">Rat tapeworm</name>
    <dbReference type="NCBI Taxonomy" id="6216"/>
    <lineage>
        <taxon>Eukaryota</taxon>
        <taxon>Metazoa</taxon>
        <taxon>Spiralia</taxon>
        <taxon>Lophotrochozoa</taxon>
        <taxon>Platyhelminthes</taxon>
        <taxon>Cestoda</taxon>
        <taxon>Eucestoda</taxon>
        <taxon>Cyclophyllidea</taxon>
        <taxon>Hymenolepididae</taxon>
        <taxon>Hymenolepis</taxon>
    </lineage>
</organism>
<dbReference type="InterPro" id="IPR016024">
    <property type="entry name" value="ARM-type_fold"/>
</dbReference>
<dbReference type="GO" id="GO:0016328">
    <property type="term" value="C:lateral plasma membrane"/>
    <property type="evidence" value="ECO:0007669"/>
    <property type="project" value="TreeGrafter"/>
</dbReference>
<accession>A0A564Y9I4</accession>
<keyword evidence="8" id="KW-1185">Reference proteome</keyword>
<proteinExistence type="inferred from homology"/>
<dbReference type="PANTHER" id="PTHR12658:SF0">
    <property type="entry name" value="TUBULIN-SPECIFIC CHAPERONE D"/>
    <property type="match status" value="1"/>
</dbReference>
<evidence type="ECO:0000313" key="8">
    <source>
        <dbReference type="Proteomes" id="UP000321570"/>
    </source>
</evidence>
<dbReference type="InterPro" id="IPR011989">
    <property type="entry name" value="ARM-like"/>
</dbReference>
<dbReference type="GO" id="GO:0048487">
    <property type="term" value="F:beta-tubulin binding"/>
    <property type="evidence" value="ECO:0007669"/>
    <property type="project" value="InterPro"/>
</dbReference>
<evidence type="ECO:0000256" key="4">
    <source>
        <dbReference type="SAM" id="MobiDB-lite"/>
    </source>
</evidence>
<sequence length="996" mass="112189">MAETITYPTSDPETSIVFNAFQHLDEFNELINEACILIGDIRKEEALLTRFTIIFGWYQEQPHLLDPYLPEMLGKCISIINENMENPKMYHFIFKIIHLMTKTRGYKSLVRLMPHTVDDLEPVFDLLRSQDENDRDNWQTRYILLLWLSIVVMVPFALERLDKSGKPPLIERIINEAKRYVVREDITQIAAAHLLAKFISRPDVYPSKLGDIFSWSEKVLQNAQYGFHKDELCVAGCLLSLANICKFVPRSVLRPHAPRLLNIVLEKMPERVSQNVLLARLRTKVIQRVGLLFCPRRAAAASWRYQRGFRSLEDNLACIMKRKETAVVANGDFNIQKAATVSYLTAGSQKRQDREEGEEEDESDGLDAPEEVAVVIDHLIDALRNKFTCVRWSAAKGVGRICSRLTASCVEDVLAAILDLCTRLETYAAWHGACFALAELGRRCLLLPEKLPQVIPVVLTALFYDEKSGECNFGSNVRDAACYCCWAFARAYKASDFACHVQEVSQKLILSALFDRELNVRRAAAAAFQENVGRQGQFPNGIEIITTVDYFAVGNISNCYLNLSKFVAGFDEYTSSIVEHLAFSRLSHWDENIRDMAARALNILTSLAPEQMKTSILPQLVEHVSGNDFYMRQGSVLGISELIQALSELDSLPETIVEDVIEIVPKLRERKLFNGVAGELMRRACSRLIEKVSISKLPLYEHSIIEKWRRFLDDCLNHKEANVRDPAIPAYAALITTYAFAKDGSLMKDYRDLLLGHLLDSLNARTESSQIGYLGVLARAPGFLFVDDVETSLREISASSRPVKLTLLWGNARQQALTTLTEVTKHIGVTDGKISDAQLHSIYPVLLGSLADYTTDSRGDIGSIVREAGMKALLDFTSNLVVCGRTDVIEKDMMEQVFVQVAQQAVEKIDRTRAVAGQVFVGLLHHKPEIPHIPHKDQLRTIFSNEALKELHWLAGERTFPLFVQLFDFPDFVYQLVLGFSVSVGGITENTVGSMG</sequence>
<keyword evidence="3" id="KW-0143">Chaperone</keyword>
<dbReference type="Pfam" id="PF12612">
    <property type="entry name" value="TFCD_C"/>
    <property type="match status" value="1"/>
</dbReference>
<dbReference type="SUPFAM" id="SSF48371">
    <property type="entry name" value="ARM repeat"/>
    <property type="match status" value="1"/>
</dbReference>
<protein>
    <recommendedName>
        <fullName evidence="2">Tubulin-specific chaperone D</fullName>
    </recommendedName>
</protein>
<dbReference type="GO" id="GO:0070830">
    <property type="term" value="P:bicellular tight junction assembly"/>
    <property type="evidence" value="ECO:0007669"/>
    <property type="project" value="TreeGrafter"/>
</dbReference>
<reference evidence="7 8" key="1">
    <citation type="submission" date="2019-07" db="EMBL/GenBank/DDBJ databases">
        <authorList>
            <person name="Jastrzebski P J."/>
            <person name="Paukszto L."/>
            <person name="Jastrzebski P J."/>
        </authorList>
    </citation>
    <scope>NUCLEOTIDE SEQUENCE [LARGE SCALE GENOMIC DNA]</scope>
    <source>
        <strain evidence="7 8">WMS-il1</strain>
    </source>
</reference>